<proteinExistence type="predicted"/>
<feature type="domain" description="Integrase catalytic" evidence="2">
    <location>
        <begin position="1"/>
        <end position="126"/>
    </location>
</feature>
<feature type="region of interest" description="Disordered" evidence="1">
    <location>
        <begin position="202"/>
        <end position="228"/>
    </location>
</feature>
<dbReference type="InterPro" id="IPR001584">
    <property type="entry name" value="Integrase_cat-core"/>
</dbReference>
<dbReference type="PROSITE" id="PS50994">
    <property type="entry name" value="INTEGRASE"/>
    <property type="match status" value="1"/>
</dbReference>
<gene>
    <name evidence="3" type="ORF">PLXY2_LOCUS15898</name>
</gene>
<dbReference type="InterPro" id="IPR036397">
    <property type="entry name" value="RNaseH_sf"/>
</dbReference>
<evidence type="ECO:0000313" key="4">
    <source>
        <dbReference type="Proteomes" id="UP000653454"/>
    </source>
</evidence>
<dbReference type="Pfam" id="PF14223">
    <property type="entry name" value="Retrotran_gag_2"/>
    <property type="match status" value="1"/>
</dbReference>
<name>A0A8S4G9A1_PLUXY</name>
<dbReference type="Proteomes" id="UP000653454">
    <property type="component" value="Unassembled WGS sequence"/>
</dbReference>
<keyword evidence="4" id="KW-1185">Reference proteome</keyword>
<dbReference type="PANTHER" id="PTHR37984">
    <property type="entry name" value="PROTEIN CBG26694"/>
    <property type="match status" value="1"/>
</dbReference>
<dbReference type="GO" id="GO:0008270">
    <property type="term" value="F:zinc ion binding"/>
    <property type="evidence" value="ECO:0007669"/>
    <property type="project" value="InterPro"/>
</dbReference>
<comment type="caution">
    <text evidence="3">The sequence shown here is derived from an EMBL/GenBank/DDBJ whole genome shotgun (WGS) entry which is preliminary data.</text>
</comment>
<dbReference type="EMBL" id="CAJHNJ030000374">
    <property type="protein sequence ID" value="CAG9137645.1"/>
    <property type="molecule type" value="Genomic_DNA"/>
</dbReference>
<feature type="region of interest" description="Disordered" evidence="1">
    <location>
        <begin position="256"/>
        <end position="278"/>
    </location>
</feature>
<dbReference type="GO" id="GO:0015074">
    <property type="term" value="P:DNA integration"/>
    <property type="evidence" value="ECO:0007669"/>
    <property type="project" value="InterPro"/>
</dbReference>
<organism evidence="3 4">
    <name type="scientific">Plutella xylostella</name>
    <name type="common">Diamondback moth</name>
    <name type="synonym">Plutella maculipennis</name>
    <dbReference type="NCBI Taxonomy" id="51655"/>
    <lineage>
        <taxon>Eukaryota</taxon>
        <taxon>Metazoa</taxon>
        <taxon>Ecdysozoa</taxon>
        <taxon>Arthropoda</taxon>
        <taxon>Hexapoda</taxon>
        <taxon>Insecta</taxon>
        <taxon>Pterygota</taxon>
        <taxon>Neoptera</taxon>
        <taxon>Endopterygota</taxon>
        <taxon>Lepidoptera</taxon>
        <taxon>Glossata</taxon>
        <taxon>Ditrysia</taxon>
        <taxon>Yponomeutoidea</taxon>
        <taxon>Plutellidae</taxon>
        <taxon>Plutella</taxon>
    </lineage>
</organism>
<dbReference type="AlphaFoldDB" id="A0A8S4G9A1"/>
<evidence type="ECO:0000256" key="1">
    <source>
        <dbReference type="SAM" id="MobiDB-lite"/>
    </source>
</evidence>
<sequence>MSHVDALSRNPELNDVVGSAETTQVMVISDEDWFLTLQLGDSEKYCYHKGIKHILNAVASPKSNGQVERYNRTILNSLKAQNLRHDERDWDNQIVSSILCDLDKIYERRSLASQLALRKQLLNLKLLPDNTLLQHFTCFDNIITELISPGARLDEMDKVSHLLLTLPTSYDKTRLLDHEVKLKAEPTTEFKALHTEKYTPKYPKKNYYRNDNTNNFYKRPKKTSAPQNSTYKSSNMYCDFCGRRNHFKKDCRFYKKTQSGGQNQPSGSGGPKRAANHVQPCDDNEGSFAFMLSNCKLPESNSHSTKTEISFLLDSGATDHIVNTLDVFSSYTELSSPLKIGVAKDGESILAYEPMNAALSPNIWTFYAEHLLEPAPWTVKTHSWKIGFNTQQQATSRIICSGVRRLMPLKINRNPKEIPQYPLNEHTTANLDCRTGPGQELRTARGSLTALVTNDTFWNREKQPWVKDGSVRTAKA</sequence>
<protein>
    <submittedName>
        <fullName evidence="3">(diamondback moth) hypothetical protein</fullName>
    </submittedName>
</protein>
<dbReference type="InterPro" id="IPR036875">
    <property type="entry name" value="Znf_CCHC_sf"/>
</dbReference>
<dbReference type="GO" id="GO:0003676">
    <property type="term" value="F:nucleic acid binding"/>
    <property type="evidence" value="ECO:0007669"/>
    <property type="project" value="InterPro"/>
</dbReference>
<dbReference type="InterPro" id="IPR050951">
    <property type="entry name" value="Retrovirus_Pol_polyprotein"/>
</dbReference>
<dbReference type="Gene3D" id="3.30.420.10">
    <property type="entry name" value="Ribonuclease H-like superfamily/Ribonuclease H"/>
    <property type="match status" value="1"/>
</dbReference>
<accession>A0A8S4G9A1</accession>
<dbReference type="SUPFAM" id="SSF57756">
    <property type="entry name" value="Retrovirus zinc finger-like domains"/>
    <property type="match status" value="1"/>
</dbReference>
<dbReference type="PANTHER" id="PTHR37984:SF5">
    <property type="entry name" value="PROTEIN NYNRIN-LIKE"/>
    <property type="match status" value="1"/>
</dbReference>
<evidence type="ECO:0000313" key="3">
    <source>
        <dbReference type="EMBL" id="CAG9137645.1"/>
    </source>
</evidence>
<reference evidence="3" key="1">
    <citation type="submission" date="2020-11" db="EMBL/GenBank/DDBJ databases">
        <authorList>
            <person name="Whiteford S."/>
        </authorList>
    </citation>
    <scope>NUCLEOTIDE SEQUENCE</scope>
</reference>
<evidence type="ECO:0000259" key="2">
    <source>
        <dbReference type="PROSITE" id="PS50994"/>
    </source>
</evidence>
<dbReference type="InterPro" id="IPR012337">
    <property type="entry name" value="RNaseH-like_sf"/>
</dbReference>
<dbReference type="SUPFAM" id="SSF53098">
    <property type="entry name" value="Ribonuclease H-like"/>
    <property type="match status" value="1"/>
</dbReference>